<sequence>MWIDCKEKMPESMEVVIVLYVGSWPGRGCGGIADAYATGVEWYVPEGVNVVGWMPIPDVNHLTTHKECSVALEHKRSTIKGFIDSDDHDFLEAIFVENDSNQNSV</sequence>
<evidence type="ECO:0000259" key="1">
    <source>
        <dbReference type="Pfam" id="PF04448"/>
    </source>
</evidence>
<dbReference type="EMBL" id="JBEWTB010000002">
    <property type="protein sequence ID" value="MET4758498.1"/>
    <property type="molecule type" value="Genomic_DNA"/>
</dbReference>
<proteinExistence type="predicted"/>
<keyword evidence="3" id="KW-1185">Reference proteome</keyword>
<accession>A0ABV2SL46</accession>
<reference evidence="2 3" key="1">
    <citation type="submission" date="2024-06" db="EMBL/GenBank/DDBJ databases">
        <title>Genomic Encyclopedia of Type Strains, Phase V (KMG-V): Genome sequencing to study the core and pangenomes of soil and plant-associated prokaryotes.</title>
        <authorList>
            <person name="Whitman W."/>
        </authorList>
    </citation>
    <scope>NUCLEOTIDE SEQUENCE [LARGE SCALE GENOMIC DNA]</scope>
    <source>
        <strain evidence="2 3">NE40</strain>
    </source>
</reference>
<dbReference type="RefSeq" id="WP_354008578.1">
    <property type="nucleotide sequence ID" value="NZ_JBEWTA010000001.1"/>
</dbReference>
<comment type="caution">
    <text evidence="2">The sequence shown here is derived from an EMBL/GenBank/DDBJ whole genome shotgun (WGS) entry which is preliminary data.</text>
</comment>
<dbReference type="Pfam" id="PF04448">
    <property type="entry name" value="DUF551"/>
    <property type="match status" value="1"/>
</dbReference>
<protein>
    <recommendedName>
        <fullName evidence="1">DUF551 domain-containing protein</fullName>
    </recommendedName>
</protein>
<dbReference type="Proteomes" id="UP001549366">
    <property type="component" value="Unassembled WGS sequence"/>
</dbReference>
<feature type="domain" description="DUF551" evidence="1">
    <location>
        <begin position="2"/>
        <end position="58"/>
    </location>
</feature>
<dbReference type="InterPro" id="IPR007539">
    <property type="entry name" value="DUF551"/>
</dbReference>
<organism evidence="2 3">
    <name type="scientific">Endozoicomonas lisbonensis</name>
    <dbReference type="NCBI Taxonomy" id="3120522"/>
    <lineage>
        <taxon>Bacteria</taxon>
        <taxon>Pseudomonadati</taxon>
        <taxon>Pseudomonadota</taxon>
        <taxon>Gammaproteobacteria</taxon>
        <taxon>Oceanospirillales</taxon>
        <taxon>Endozoicomonadaceae</taxon>
        <taxon>Endozoicomonas</taxon>
    </lineage>
</organism>
<evidence type="ECO:0000313" key="2">
    <source>
        <dbReference type="EMBL" id="MET4758498.1"/>
    </source>
</evidence>
<evidence type="ECO:0000313" key="3">
    <source>
        <dbReference type="Proteomes" id="UP001549366"/>
    </source>
</evidence>
<name>A0ABV2SL46_9GAMM</name>
<gene>
    <name evidence="2" type="ORF">V5J35_003690</name>
</gene>